<evidence type="ECO:0000313" key="2">
    <source>
        <dbReference type="Proteomes" id="UP000315636"/>
    </source>
</evidence>
<accession>A0A521AK72</accession>
<protein>
    <submittedName>
        <fullName evidence="1">Spore germination protein gerPA/gerPF</fullName>
    </submittedName>
</protein>
<dbReference type="AlphaFoldDB" id="A0A521AK72"/>
<gene>
    <name evidence="1" type="ORF">SAMN06264849_101197</name>
</gene>
<dbReference type="Proteomes" id="UP000315636">
    <property type="component" value="Unassembled WGS sequence"/>
</dbReference>
<dbReference type="InterPro" id="IPR019618">
    <property type="entry name" value="Spore_germination_GerPA"/>
</dbReference>
<name>A0A521AK72_9BACL</name>
<dbReference type="Pfam" id="PF10676">
    <property type="entry name" value="gerPA"/>
    <property type="match status" value="1"/>
</dbReference>
<reference evidence="1 2" key="1">
    <citation type="submission" date="2017-05" db="EMBL/GenBank/DDBJ databases">
        <authorList>
            <person name="Varghese N."/>
            <person name="Submissions S."/>
        </authorList>
    </citation>
    <scope>NUCLEOTIDE SEQUENCE [LARGE SCALE GENOMIC DNA]</scope>
    <source>
        <strain evidence="1 2">DSM 45474</strain>
    </source>
</reference>
<dbReference type="EMBL" id="FXTI01000001">
    <property type="protein sequence ID" value="SMO35244.1"/>
    <property type="molecule type" value="Genomic_DNA"/>
</dbReference>
<evidence type="ECO:0000313" key="1">
    <source>
        <dbReference type="EMBL" id="SMO35244.1"/>
    </source>
</evidence>
<keyword evidence="2" id="KW-1185">Reference proteome</keyword>
<organism evidence="1 2">
    <name type="scientific">Melghirimyces algeriensis</name>
    <dbReference type="NCBI Taxonomy" id="910412"/>
    <lineage>
        <taxon>Bacteria</taxon>
        <taxon>Bacillati</taxon>
        <taxon>Bacillota</taxon>
        <taxon>Bacilli</taxon>
        <taxon>Bacillales</taxon>
        <taxon>Thermoactinomycetaceae</taxon>
        <taxon>Melghirimyces</taxon>
    </lineage>
</organism>
<proteinExistence type="predicted"/>
<dbReference type="RefSeq" id="WP_246064801.1">
    <property type="nucleotide sequence ID" value="NZ_FXTI01000001.1"/>
</dbReference>
<sequence length="65" mass="6993">MINHIFNTKVQDISNTALFNLGDAVNLYQNENTQSLGGSGPIGDFSINIDGGQNQSIDPDILDQV</sequence>